<dbReference type="GO" id="GO:0003676">
    <property type="term" value="F:nucleic acid binding"/>
    <property type="evidence" value="ECO:0007669"/>
    <property type="project" value="InterPro"/>
</dbReference>
<dbReference type="SUPFAM" id="SSF50630">
    <property type="entry name" value="Acid proteases"/>
    <property type="match status" value="1"/>
</dbReference>
<sequence>MLHLSQTDSNDAIASTFLACFSCGNGKHLRSKYSARESFCHSCGKKRHFQKVCRSKPSSSRITSSVNPDVSSIFNISSPIRLFRSIVDVIVNNIPLHALIDTGGCESYVSSDIALKHGWTIASSKSAISMASPNLSC</sequence>
<protein>
    <recommendedName>
        <fullName evidence="3">CCHC-type domain-containing protein</fullName>
    </recommendedName>
</protein>
<dbReference type="EMBL" id="DF143240">
    <property type="protein sequence ID" value="GAA52099.1"/>
    <property type="molecule type" value="Genomic_DNA"/>
</dbReference>
<keyword evidence="2" id="KW-1185">Reference proteome</keyword>
<organism evidence="1 2">
    <name type="scientific">Clonorchis sinensis</name>
    <name type="common">Chinese liver fluke</name>
    <dbReference type="NCBI Taxonomy" id="79923"/>
    <lineage>
        <taxon>Eukaryota</taxon>
        <taxon>Metazoa</taxon>
        <taxon>Spiralia</taxon>
        <taxon>Lophotrochozoa</taxon>
        <taxon>Platyhelminthes</taxon>
        <taxon>Trematoda</taxon>
        <taxon>Digenea</taxon>
        <taxon>Opisthorchiida</taxon>
        <taxon>Opisthorchiata</taxon>
        <taxon>Opisthorchiidae</taxon>
        <taxon>Clonorchis</taxon>
    </lineage>
</organism>
<dbReference type="GO" id="GO:0008270">
    <property type="term" value="F:zinc ion binding"/>
    <property type="evidence" value="ECO:0007669"/>
    <property type="project" value="InterPro"/>
</dbReference>
<reference key="2">
    <citation type="submission" date="2011-10" db="EMBL/GenBank/DDBJ databases">
        <title>The genome and transcriptome sequence of Clonorchis sinensis provide insights into the carcinogenic liver fluke.</title>
        <authorList>
            <person name="Wang X."/>
            <person name="Huang Y."/>
            <person name="Chen W."/>
            <person name="Liu H."/>
            <person name="Guo L."/>
            <person name="Chen Y."/>
            <person name="Luo F."/>
            <person name="Zhou W."/>
            <person name="Sun J."/>
            <person name="Mao Q."/>
            <person name="Liang P."/>
            <person name="Zhou C."/>
            <person name="Tian Y."/>
            <person name="Men J."/>
            <person name="Lv X."/>
            <person name="Huang L."/>
            <person name="Zhou J."/>
            <person name="Hu Y."/>
            <person name="Li R."/>
            <person name="Zhang F."/>
            <person name="Lei H."/>
            <person name="Li X."/>
            <person name="Hu X."/>
            <person name="Liang C."/>
            <person name="Xu J."/>
            <person name="Wu Z."/>
            <person name="Yu X."/>
        </authorList>
    </citation>
    <scope>NUCLEOTIDE SEQUENCE</scope>
    <source>
        <strain>Henan</strain>
    </source>
</reference>
<feature type="non-terminal residue" evidence="1">
    <location>
        <position position="137"/>
    </location>
</feature>
<reference evidence="1" key="1">
    <citation type="journal article" date="2011" name="Genome Biol.">
        <title>The draft genome of the carcinogenic human liver fluke Clonorchis sinensis.</title>
        <authorList>
            <person name="Wang X."/>
            <person name="Chen W."/>
            <person name="Huang Y."/>
            <person name="Sun J."/>
            <person name="Men J."/>
            <person name="Liu H."/>
            <person name="Luo F."/>
            <person name="Guo L."/>
            <person name="Lv X."/>
            <person name="Deng C."/>
            <person name="Zhou C."/>
            <person name="Fan Y."/>
            <person name="Li X."/>
            <person name="Huang L."/>
            <person name="Hu Y."/>
            <person name="Liang C."/>
            <person name="Hu X."/>
            <person name="Xu J."/>
            <person name="Yu X."/>
        </authorList>
    </citation>
    <scope>NUCLEOTIDE SEQUENCE [LARGE SCALE GENOMIC DNA]</scope>
    <source>
        <strain evidence="1">Henan</strain>
    </source>
</reference>
<evidence type="ECO:0000313" key="1">
    <source>
        <dbReference type="EMBL" id="GAA52099.1"/>
    </source>
</evidence>
<accession>G7YGL6</accession>
<evidence type="ECO:0000313" key="2">
    <source>
        <dbReference type="Proteomes" id="UP000008909"/>
    </source>
</evidence>
<evidence type="ECO:0008006" key="3">
    <source>
        <dbReference type="Google" id="ProtNLM"/>
    </source>
</evidence>
<dbReference type="InterPro" id="IPR036875">
    <property type="entry name" value="Znf_CCHC_sf"/>
</dbReference>
<dbReference type="SUPFAM" id="SSF57756">
    <property type="entry name" value="Retrovirus zinc finger-like domains"/>
    <property type="match status" value="1"/>
</dbReference>
<name>G7YGL6_CLOSI</name>
<proteinExistence type="predicted"/>
<gene>
    <name evidence="1" type="ORF">CLF_107334</name>
</gene>
<dbReference type="AlphaFoldDB" id="G7YGL6"/>
<dbReference type="Gene3D" id="4.10.60.10">
    <property type="entry name" value="Zinc finger, CCHC-type"/>
    <property type="match status" value="1"/>
</dbReference>
<dbReference type="Proteomes" id="UP000008909">
    <property type="component" value="Unassembled WGS sequence"/>
</dbReference>
<dbReference type="InterPro" id="IPR021109">
    <property type="entry name" value="Peptidase_aspartic_dom_sf"/>
</dbReference>